<feature type="domain" description="FAS1" evidence="3">
    <location>
        <begin position="90"/>
        <end position="218"/>
    </location>
</feature>
<dbReference type="InterPro" id="IPR036378">
    <property type="entry name" value="FAS1_dom_sf"/>
</dbReference>
<feature type="domain" description="ShKT" evidence="4">
    <location>
        <begin position="238"/>
        <end position="274"/>
    </location>
</feature>
<dbReference type="Pfam" id="PF07691">
    <property type="entry name" value="PA14"/>
    <property type="match status" value="1"/>
</dbReference>
<dbReference type="Proteomes" id="UP000316726">
    <property type="component" value="Chromosome 1"/>
</dbReference>
<sequence>MRFTILTTFLAALALLSPAVASAQHEEWDWGSPSSPRERGDETLTWSAFVDGEGEAVPPSPSDTGVWDAFLSSPSRTARASAVDSARGCVDTVLRTVQEDEELSLLLKAIRELGLGDTLEGPGHVTLFAPTDTAFINLGSGERSGSALAMDLADVIRYHISPERVGFSGGSQTLASLTGERVTVSGSRSYGFRVNEEPVLETRDSCNGQVVKLNSVLLPRSPPPAPKAPDCNPVRECCDLEPPEFTCEEQVAWGKCEEDWIKIGKYCRRSCGFCIPGGTGDRSASEIAFEEDEEGNNLPMRSGDPLSDYAREGLLYQHWADIPGWRISDLSNNPKMLESPTVTTVFDSRDDVFEAPAVYARARNSVSRMSGFFCAPITGDYIFTFTSDDSGRLYMADSPVDPKRRLAKVSGSRGPEDYVSTRAIFLEKGKSYFLEAMQKQMDGPGHLKVGVELPSGAELIPIPSTFFSLNCKRMPDVDSLPEVTPEEACACTEDGYSGPSENRVQTGRRGCFTYDFRDDLVGGAERLGERFGQSIGGYFQNVWGAEEGTASRLASYWGRVASTTANANENTNARICYVKHPESCPIAVPSREIRGAGWRRC</sequence>
<dbReference type="SUPFAM" id="SSF56988">
    <property type="entry name" value="Anthrax protective antigen"/>
    <property type="match status" value="1"/>
</dbReference>
<dbReference type="AlphaFoldDB" id="A0A5B8MCA9"/>
<gene>
    <name evidence="6" type="ORF">A3770_01p02590</name>
</gene>
<evidence type="ECO:0000313" key="6">
    <source>
        <dbReference type="EMBL" id="QDZ17741.1"/>
    </source>
</evidence>
<proteinExistence type="predicted"/>
<dbReference type="InterPro" id="IPR003582">
    <property type="entry name" value="ShKT_dom"/>
</dbReference>
<protein>
    <recommendedName>
        <fullName evidence="8">PA14 domain-containing protein</fullName>
    </recommendedName>
</protein>
<dbReference type="PANTHER" id="PTHR46769:SF2">
    <property type="entry name" value="FIBROCYSTIN-L ISOFORM 2 PRECURSOR-RELATED"/>
    <property type="match status" value="1"/>
</dbReference>
<organism evidence="6 7">
    <name type="scientific">Chloropicon primus</name>
    <dbReference type="NCBI Taxonomy" id="1764295"/>
    <lineage>
        <taxon>Eukaryota</taxon>
        <taxon>Viridiplantae</taxon>
        <taxon>Chlorophyta</taxon>
        <taxon>Chloropicophyceae</taxon>
        <taxon>Chloropicales</taxon>
        <taxon>Chloropicaceae</taxon>
        <taxon>Chloropicon</taxon>
    </lineage>
</organism>
<keyword evidence="1 2" id="KW-0732">Signal</keyword>
<dbReference type="Gene3D" id="2.60.120.1560">
    <property type="match status" value="1"/>
</dbReference>
<dbReference type="InterPro" id="IPR000782">
    <property type="entry name" value="FAS1_domain"/>
</dbReference>
<feature type="chain" id="PRO_5022916871" description="PA14 domain-containing protein" evidence="2">
    <location>
        <begin position="24"/>
        <end position="601"/>
    </location>
</feature>
<feature type="domain" description="PA14" evidence="5">
    <location>
        <begin position="320"/>
        <end position="465"/>
    </location>
</feature>
<dbReference type="PANTHER" id="PTHR46769">
    <property type="entry name" value="POLYCYSTIC KIDNEY AND HEPATIC DISEASE 1 (AUTOSOMAL RECESSIVE)-LIKE 1"/>
    <property type="match status" value="1"/>
</dbReference>
<dbReference type="PROSITE" id="PS50213">
    <property type="entry name" value="FAS1"/>
    <property type="match status" value="1"/>
</dbReference>
<evidence type="ECO:0000259" key="4">
    <source>
        <dbReference type="PROSITE" id="PS51670"/>
    </source>
</evidence>
<accession>A0A5B8MCA9</accession>
<evidence type="ECO:0008006" key="8">
    <source>
        <dbReference type="Google" id="ProtNLM"/>
    </source>
</evidence>
<evidence type="ECO:0000256" key="1">
    <source>
        <dbReference type="ARBA" id="ARBA00022729"/>
    </source>
</evidence>
<dbReference type="InterPro" id="IPR037524">
    <property type="entry name" value="PA14/GLEYA"/>
</dbReference>
<dbReference type="PROSITE" id="PS51670">
    <property type="entry name" value="SHKT"/>
    <property type="match status" value="1"/>
</dbReference>
<evidence type="ECO:0000259" key="5">
    <source>
        <dbReference type="PROSITE" id="PS51820"/>
    </source>
</evidence>
<reference evidence="6 7" key="1">
    <citation type="submission" date="2018-07" db="EMBL/GenBank/DDBJ databases">
        <title>The complete nuclear genome of the prasinophyte Chloropicon primus (CCMP1205).</title>
        <authorList>
            <person name="Pombert J.-F."/>
            <person name="Otis C."/>
            <person name="Turmel M."/>
            <person name="Lemieux C."/>
        </authorList>
    </citation>
    <scope>NUCLEOTIDE SEQUENCE [LARGE SCALE GENOMIC DNA]</scope>
    <source>
        <strain evidence="6 7">CCMP1205</strain>
    </source>
</reference>
<evidence type="ECO:0000256" key="2">
    <source>
        <dbReference type="SAM" id="SignalP"/>
    </source>
</evidence>
<dbReference type="InterPro" id="IPR011658">
    <property type="entry name" value="PA14_dom"/>
</dbReference>
<dbReference type="SUPFAM" id="SSF82153">
    <property type="entry name" value="FAS1 domain"/>
    <property type="match status" value="1"/>
</dbReference>
<dbReference type="EMBL" id="CP031034">
    <property type="protein sequence ID" value="QDZ17741.1"/>
    <property type="molecule type" value="Genomic_DNA"/>
</dbReference>
<dbReference type="Gene3D" id="2.30.180.10">
    <property type="entry name" value="FAS1 domain"/>
    <property type="match status" value="1"/>
</dbReference>
<evidence type="ECO:0000313" key="7">
    <source>
        <dbReference type="Proteomes" id="UP000316726"/>
    </source>
</evidence>
<feature type="signal peptide" evidence="2">
    <location>
        <begin position="1"/>
        <end position="23"/>
    </location>
</feature>
<dbReference type="PROSITE" id="PS51820">
    <property type="entry name" value="PA14"/>
    <property type="match status" value="1"/>
</dbReference>
<dbReference type="InterPro" id="IPR052387">
    <property type="entry name" value="Fibrocystin"/>
</dbReference>
<name>A0A5B8MCA9_9CHLO</name>
<dbReference type="SMART" id="SM00554">
    <property type="entry name" value="FAS1"/>
    <property type="match status" value="1"/>
</dbReference>
<keyword evidence="7" id="KW-1185">Reference proteome</keyword>
<evidence type="ECO:0000259" key="3">
    <source>
        <dbReference type="PROSITE" id="PS50213"/>
    </source>
</evidence>
<dbReference type="Pfam" id="PF02469">
    <property type="entry name" value="Fasciclin"/>
    <property type="match status" value="1"/>
</dbReference>
<dbReference type="OrthoDB" id="568456at2759"/>